<evidence type="ECO:0000313" key="1">
    <source>
        <dbReference type="EMBL" id="QHT73955.1"/>
    </source>
</evidence>
<dbReference type="EMBL" id="MN739834">
    <property type="protein sequence ID" value="QHT73955.1"/>
    <property type="molecule type" value="Genomic_DNA"/>
</dbReference>
<organism evidence="1">
    <name type="scientific">viral metagenome</name>
    <dbReference type="NCBI Taxonomy" id="1070528"/>
    <lineage>
        <taxon>unclassified sequences</taxon>
        <taxon>metagenomes</taxon>
        <taxon>organismal metagenomes</taxon>
    </lineage>
</organism>
<accession>A0A6C0H1D8</accession>
<proteinExistence type="predicted"/>
<name>A0A6C0H1D8_9ZZZZ</name>
<sequence>MFQQKEMTTEIYIKFRRFLDTKINDIQKYYFIMTTDQDNPKLLFYISIIDRDSLSKKITINFDIDGSVYEINNQISDNIIKDIKEYFHDNLVDKIIKEIKIVI</sequence>
<reference evidence="1" key="1">
    <citation type="journal article" date="2020" name="Nature">
        <title>Giant virus diversity and host interactions through global metagenomics.</title>
        <authorList>
            <person name="Schulz F."/>
            <person name="Roux S."/>
            <person name="Paez-Espino D."/>
            <person name="Jungbluth S."/>
            <person name="Walsh D.A."/>
            <person name="Denef V.J."/>
            <person name="McMahon K.D."/>
            <person name="Konstantinidis K.T."/>
            <person name="Eloe-Fadrosh E.A."/>
            <person name="Kyrpides N.C."/>
            <person name="Woyke T."/>
        </authorList>
    </citation>
    <scope>NUCLEOTIDE SEQUENCE</scope>
    <source>
        <strain evidence="1">GVMAG-M-3300023179-4</strain>
    </source>
</reference>
<protein>
    <submittedName>
        <fullName evidence="1">Uncharacterized protein</fullName>
    </submittedName>
</protein>
<dbReference type="AlphaFoldDB" id="A0A6C0H1D8"/>